<dbReference type="InterPro" id="IPR001387">
    <property type="entry name" value="Cro/C1-type_HTH"/>
</dbReference>
<evidence type="ECO:0000313" key="2">
    <source>
        <dbReference type="EMBL" id="SFS52359.1"/>
    </source>
</evidence>
<name>A0A1I6QIR3_9PSEU</name>
<feature type="domain" description="HTH cro/C1-type" evidence="1">
    <location>
        <begin position="1"/>
        <end position="42"/>
    </location>
</feature>
<dbReference type="Gene3D" id="3.30.450.180">
    <property type="match status" value="1"/>
</dbReference>
<dbReference type="PROSITE" id="PS50943">
    <property type="entry name" value="HTH_CROC1"/>
    <property type="match status" value="1"/>
</dbReference>
<dbReference type="Pfam" id="PF17765">
    <property type="entry name" value="MLTR_LBD"/>
    <property type="match status" value="1"/>
</dbReference>
<dbReference type="Proteomes" id="UP000198852">
    <property type="component" value="Unassembled WGS sequence"/>
</dbReference>
<organism evidence="2 3">
    <name type="scientific">Saccharopolyspora flava</name>
    <dbReference type="NCBI Taxonomy" id="95161"/>
    <lineage>
        <taxon>Bacteria</taxon>
        <taxon>Bacillati</taxon>
        <taxon>Actinomycetota</taxon>
        <taxon>Actinomycetes</taxon>
        <taxon>Pseudonocardiales</taxon>
        <taxon>Pseudonocardiaceae</taxon>
        <taxon>Saccharopolyspora</taxon>
    </lineage>
</organism>
<gene>
    <name evidence="2" type="ORF">SAMN05660874_01498</name>
</gene>
<dbReference type="EMBL" id="FOZX01000002">
    <property type="protein sequence ID" value="SFS52359.1"/>
    <property type="molecule type" value="Genomic_DNA"/>
</dbReference>
<dbReference type="AlphaFoldDB" id="A0A1I6QIR3"/>
<keyword evidence="3" id="KW-1185">Reference proteome</keyword>
<dbReference type="Pfam" id="PF13560">
    <property type="entry name" value="HTH_31"/>
    <property type="match status" value="1"/>
</dbReference>
<dbReference type="GO" id="GO:0003677">
    <property type="term" value="F:DNA binding"/>
    <property type="evidence" value="ECO:0007669"/>
    <property type="project" value="InterPro"/>
</dbReference>
<sequence length="227" mass="24713">MAAQAGVSVNYYERLERGRAPRPSPQVLAALGRALRLTDAEHEHLARLAGQIPPSTRAPVPDDARRLLDGLGAIPAYLVDERQDIVAWNRAATALLTDFAQLPAEDRNALKLPSVLGTLCTAAPGSEGEFLKHTAAQLRTASARYPTDRGLGELINDLAARSPEFAAAWRAHDVRPRLALRKRLHHPELGRLDLDLRTLQLPSSSHQLAMYTAEPGSPAARAFTHLL</sequence>
<dbReference type="PANTHER" id="PTHR35010:SF2">
    <property type="entry name" value="BLL4672 PROTEIN"/>
    <property type="match status" value="1"/>
</dbReference>
<dbReference type="Gene3D" id="1.10.260.40">
    <property type="entry name" value="lambda repressor-like DNA-binding domains"/>
    <property type="match status" value="1"/>
</dbReference>
<reference evidence="3" key="1">
    <citation type="submission" date="2016-10" db="EMBL/GenBank/DDBJ databases">
        <authorList>
            <person name="Varghese N."/>
            <person name="Submissions S."/>
        </authorList>
    </citation>
    <scope>NUCLEOTIDE SEQUENCE [LARGE SCALE GENOMIC DNA]</scope>
    <source>
        <strain evidence="3">DSM 44771</strain>
    </source>
</reference>
<dbReference type="SUPFAM" id="SSF47413">
    <property type="entry name" value="lambda repressor-like DNA-binding domains"/>
    <property type="match status" value="1"/>
</dbReference>
<evidence type="ECO:0000259" key="1">
    <source>
        <dbReference type="PROSITE" id="PS50943"/>
    </source>
</evidence>
<proteinExistence type="predicted"/>
<protein>
    <submittedName>
        <fullName evidence="2">Helix-turn-helix domain-containing protein</fullName>
    </submittedName>
</protein>
<dbReference type="PANTHER" id="PTHR35010">
    <property type="entry name" value="BLL4672 PROTEIN-RELATED"/>
    <property type="match status" value="1"/>
</dbReference>
<dbReference type="CDD" id="cd00093">
    <property type="entry name" value="HTH_XRE"/>
    <property type="match status" value="1"/>
</dbReference>
<evidence type="ECO:0000313" key="3">
    <source>
        <dbReference type="Proteomes" id="UP000198852"/>
    </source>
</evidence>
<dbReference type="STRING" id="95161.SAMN05660874_01498"/>
<dbReference type="InterPro" id="IPR010982">
    <property type="entry name" value="Lambda_DNA-bd_dom_sf"/>
</dbReference>
<accession>A0A1I6QIR3</accession>
<dbReference type="InterPro" id="IPR041413">
    <property type="entry name" value="MLTR_LBD"/>
</dbReference>